<accession>A0A7Y8BT04</accession>
<name>A0A7Y8BT04_9PSED</name>
<dbReference type="RefSeq" id="WP_177101661.1">
    <property type="nucleotide sequence ID" value="NZ_JACAQA010000014.1"/>
</dbReference>
<organism evidence="1 2">
    <name type="scientific">Pseudomonas gingeri</name>
    <dbReference type="NCBI Taxonomy" id="117681"/>
    <lineage>
        <taxon>Bacteria</taxon>
        <taxon>Pseudomonadati</taxon>
        <taxon>Pseudomonadota</taxon>
        <taxon>Gammaproteobacteria</taxon>
        <taxon>Pseudomonadales</taxon>
        <taxon>Pseudomonadaceae</taxon>
        <taxon>Pseudomonas</taxon>
    </lineage>
</organism>
<protein>
    <submittedName>
        <fullName evidence="1">Transcriptional regulator</fullName>
    </submittedName>
</protein>
<sequence>MNGDDSPIEFRDREHISLFLSGSLEGGSIDDAAEAFGVVIRAYGVDKMARESRLSVEHLARSFGDRGDPDLSTVLAVMKVLDILLTTRVKDEREDD</sequence>
<dbReference type="Proteomes" id="UP000522864">
    <property type="component" value="Unassembled WGS sequence"/>
</dbReference>
<dbReference type="InterPro" id="IPR014057">
    <property type="entry name" value="HI1420"/>
</dbReference>
<dbReference type="EMBL" id="JACAQA010000014">
    <property type="protein sequence ID" value="NWB86794.1"/>
    <property type="molecule type" value="Genomic_DNA"/>
</dbReference>
<reference evidence="1 2" key="1">
    <citation type="submission" date="2020-04" db="EMBL/GenBank/DDBJ databases">
        <title>Molecular characterization of pseudomonads from Agaricus bisporus reveal novel blotch 2 pathogens in Western Europe.</title>
        <authorList>
            <person name="Taparia T."/>
            <person name="Krijger M."/>
            <person name="Haynes E."/>
            <person name="Elpinstone J.G."/>
            <person name="Noble R."/>
            <person name="Van Der Wolf J."/>
        </authorList>
    </citation>
    <scope>NUCLEOTIDE SEQUENCE [LARGE SCALE GENOMIC DNA]</scope>
    <source>
        <strain evidence="1 2">G9001</strain>
    </source>
</reference>
<comment type="caution">
    <text evidence="1">The sequence shown here is derived from an EMBL/GenBank/DDBJ whole genome shotgun (WGS) entry which is preliminary data.</text>
</comment>
<dbReference type="AlphaFoldDB" id="A0A7Y8BT04"/>
<evidence type="ECO:0000313" key="2">
    <source>
        <dbReference type="Proteomes" id="UP000522864"/>
    </source>
</evidence>
<gene>
    <name evidence="1" type="ORF">HX830_18115</name>
</gene>
<dbReference type="Pfam" id="PF21716">
    <property type="entry name" value="dnstrm_HI1420"/>
    <property type="match status" value="1"/>
</dbReference>
<proteinExistence type="predicted"/>
<evidence type="ECO:0000313" key="1">
    <source>
        <dbReference type="EMBL" id="NWB86794.1"/>
    </source>
</evidence>